<evidence type="ECO:0000256" key="1">
    <source>
        <dbReference type="SAM" id="MobiDB-lite"/>
    </source>
</evidence>
<accession>A0AAX0VN69</accession>
<protein>
    <submittedName>
        <fullName evidence="2">Uncharacterized protein</fullName>
    </submittedName>
</protein>
<dbReference type="AlphaFoldDB" id="A0AAX0VN69"/>
<organism evidence="2 3">
    <name type="scientific">Micrococcus luteus</name>
    <name type="common">Micrococcus lysodeikticus</name>
    <dbReference type="NCBI Taxonomy" id="1270"/>
    <lineage>
        <taxon>Bacteria</taxon>
        <taxon>Bacillati</taxon>
        <taxon>Actinomycetota</taxon>
        <taxon>Actinomycetes</taxon>
        <taxon>Micrococcales</taxon>
        <taxon>Micrococcaceae</taxon>
        <taxon>Micrococcus</taxon>
    </lineage>
</organism>
<name>A0AAX0VN69_MICLU</name>
<reference evidence="2 3" key="1">
    <citation type="submission" date="2017-12" db="EMBL/GenBank/DDBJ databases">
        <title>Phylogenetic diversity of female urinary microbiome.</title>
        <authorList>
            <person name="Thomas-White K."/>
            <person name="Wolfe A.J."/>
        </authorList>
    </citation>
    <scope>NUCLEOTIDE SEQUENCE [LARGE SCALE GENOMIC DNA]</scope>
    <source>
        <strain evidence="2 3">UMB0038</strain>
    </source>
</reference>
<dbReference type="Proteomes" id="UP000234847">
    <property type="component" value="Unassembled WGS sequence"/>
</dbReference>
<sequence>MASRWLRGPGTRSATKAHEDLQPRKPGSSAGQLGTAGQPSHLHELRITGIPLPFHAFHRIARGHPPAGEDLLRSLQPGAHSVCGTGWVAFIVVGHAPVRGSERGALLLVREGEEGHDGYPQILSPHHSCSPSATWARPRRPPVTSRAWTRGPDAWTVDEMDVCVAEEIWCGGPGRGSGQ</sequence>
<dbReference type="EMBL" id="PKJT01000001">
    <property type="protein sequence ID" value="PKZ83465.1"/>
    <property type="molecule type" value="Genomic_DNA"/>
</dbReference>
<evidence type="ECO:0000313" key="2">
    <source>
        <dbReference type="EMBL" id="PKZ83465.1"/>
    </source>
</evidence>
<evidence type="ECO:0000313" key="3">
    <source>
        <dbReference type="Proteomes" id="UP000234847"/>
    </source>
</evidence>
<proteinExistence type="predicted"/>
<comment type="caution">
    <text evidence="2">The sequence shown here is derived from an EMBL/GenBank/DDBJ whole genome shotgun (WGS) entry which is preliminary data.</text>
</comment>
<feature type="region of interest" description="Disordered" evidence="1">
    <location>
        <begin position="1"/>
        <end position="37"/>
    </location>
</feature>
<gene>
    <name evidence="2" type="ORF">CYJ95_00640</name>
</gene>